<dbReference type="KEGG" id="bbes:BESB_005330"/>
<accession>A0A2A9MQD2</accession>
<feature type="compositionally biased region" description="Basic and acidic residues" evidence="1">
    <location>
        <begin position="1245"/>
        <end position="1262"/>
    </location>
</feature>
<evidence type="ECO:0000313" key="4">
    <source>
        <dbReference type="Proteomes" id="UP000224006"/>
    </source>
</evidence>
<keyword evidence="4" id="KW-1185">Reference proteome</keyword>
<feature type="transmembrane region" description="Helical" evidence="2">
    <location>
        <begin position="998"/>
        <end position="1021"/>
    </location>
</feature>
<feature type="region of interest" description="Disordered" evidence="1">
    <location>
        <begin position="1108"/>
        <end position="1142"/>
    </location>
</feature>
<feature type="compositionally biased region" description="Basic and acidic residues" evidence="1">
    <location>
        <begin position="1108"/>
        <end position="1119"/>
    </location>
</feature>
<gene>
    <name evidence="3" type="ORF">BESB_005330</name>
</gene>
<feature type="region of interest" description="Disordered" evidence="1">
    <location>
        <begin position="270"/>
        <end position="296"/>
    </location>
</feature>
<comment type="caution">
    <text evidence="3">The sequence shown here is derived from an EMBL/GenBank/DDBJ whole genome shotgun (WGS) entry which is preliminary data.</text>
</comment>
<evidence type="ECO:0008006" key="5">
    <source>
        <dbReference type="Google" id="ProtNLM"/>
    </source>
</evidence>
<reference evidence="3 4" key="1">
    <citation type="submission" date="2017-09" db="EMBL/GenBank/DDBJ databases">
        <title>Genome sequencing of Besnoitia besnoiti strain Bb-Ger1.</title>
        <authorList>
            <person name="Schares G."/>
            <person name="Venepally P."/>
            <person name="Lorenzi H.A."/>
        </authorList>
    </citation>
    <scope>NUCLEOTIDE SEQUENCE [LARGE SCALE GENOMIC DNA]</scope>
    <source>
        <strain evidence="3 4">Bb-Ger1</strain>
    </source>
</reference>
<organism evidence="3 4">
    <name type="scientific">Besnoitia besnoiti</name>
    <name type="common">Apicomplexan protozoan</name>
    <dbReference type="NCBI Taxonomy" id="94643"/>
    <lineage>
        <taxon>Eukaryota</taxon>
        <taxon>Sar</taxon>
        <taxon>Alveolata</taxon>
        <taxon>Apicomplexa</taxon>
        <taxon>Conoidasida</taxon>
        <taxon>Coccidia</taxon>
        <taxon>Eucoccidiorida</taxon>
        <taxon>Eimeriorina</taxon>
        <taxon>Sarcocystidae</taxon>
        <taxon>Besnoitia</taxon>
    </lineage>
</organism>
<dbReference type="Proteomes" id="UP000224006">
    <property type="component" value="Chromosome I"/>
</dbReference>
<sequence length="1298" mass="139868">MALLASPVAGRERSFVQILVTRSCLTWLLLYVTTHLTADCFITFEHGNLTLGEQLSRGRVKVRGKLAEYAAIKTLTGYPAFERFAFLPLTKDKLAVLYNWCPEQDRHGNSHAGTSPLVLSCHVRVEFFAYTGERAQQNYYVGDTLHFRHSFMYANPDKYPELKALGFWVHGPHEGDNSNKIVIAFWTARCKTPSDVRVCRGGGPCSVNLKKNGNPHRPSCLAQLYGAESITVPAGDRICSGAAAWAHSSSECYQYELAASAASAHRTASEGWQADSSGSSHGYRLGPPEGAAQHSGGYGSVFIARFRPGEEQEPEWETLVATDVYLDYGQGNTNGLSADPGGGTASEARYAVVFHTHQWEMMDGRAVLWPQCLTQLVADDGSLVGSNGLLNKKCSSCSSRPVVRVHPQTHKWASVCTNDKADAPGVFINDNLAVGSTEVLQSDAGAAHNAVARVPVDTDAQILPVGERGEWLLFWRRSTWGGAVAPDAADPLWGRVQTAKLMIGKWNVEGRAALSSVREITGGLSVLEYSEPRISPLGPPQGSFLVGYSSALRRSATFLEITEDGVVEGSTPVVVERVLGSALSNAAFSTDWIRLADESVFWLTRFTRGNDTALEEALWPKEASRAFTLQFIRVRKRQEDPTCVAKWNREAPCDSTCHRKEVVEEFAPDEATVCTLRSGATRLPSCLEDACERLEIARVYEGVGGAAEAAADDPNALRVSDGNLETFVTFNRRPSAFTVQLKDASDVWAIALVFLLKPEEWLRGLRFTCTAYNRRHATLGSREGFLGRIAPPNVMNRDDAWAVSYWSWHQIRLFGVYALECSVDAAASDVALVLAEVRFAGKPSGACPPRASSDSPTAPPSTSDPSSTSPPSTVKASGASGASATRTASPPACFQSGGKPSGAAGRAKWCNESRVELRHNQILREAAGPGVAPCPAAVEMQFCNKACRLRYDFSYTASSTYPPVTTLPARLFTMLPLSTTLPPLSWQRWFTVERMAAAAWLLAAALLLLFLGLCVCCSFRAPATSTPEPVAYAADQDLPPRLSTFTSMRRRTTVRIHSAATAVAEIVAAAQASLPPADASNVEEGTSRKSVQALAEYALGGRERPLPRAALDVKEDRRARGTRRTLAEDASPAASSSRSFADANEDSFGLVPIEKATEGSASICESAPRSPGDGDAESPARQARRLRFVKAFHGDASDGAGGQGARFRPSAFAPLPPSPRCSTPHAAREDALWEAAHAAAAFKPASEDVSVRRDAPHAKRESAAGARDCGKSWRGRSSPPGDAQRSSQGRQAALDAEI</sequence>
<dbReference type="EMBL" id="NWUJ01000001">
    <property type="protein sequence ID" value="PFH38192.1"/>
    <property type="molecule type" value="Genomic_DNA"/>
</dbReference>
<keyword evidence="2" id="KW-0472">Membrane</keyword>
<dbReference type="OrthoDB" id="328886at2759"/>
<evidence type="ECO:0000256" key="1">
    <source>
        <dbReference type="SAM" id="MobiDB-lite"/>
    </source>
</evidence>
<evidence type="ECO:0000313" key="3">
    <source>
        <dbReference type="EMBL" id="PFH38192.1"/>
    </source>
</evidence>
<name>A0A2A9MQD2_BESBE</name>
<keyword evidence="2" id="KW-1133">Transmembrane helix</keyword>
<feature type="compositionally biased region" description="Low complexity" evidence="1">
    <location>
        <begin position="1130"/>
        <end position="1142"/>
    </location>
</feature>
<feature type="compositionally biased region" description="Low complexity" evidence="1">
    <location>
        <begin position="848"/>
        <end position="892"/>
    </location>
</feature>
<dbReference type="VEuPathDB" id="ToxoDB:BESB_005330"/>
<feature type="region of interest" description="Disordered" evidence="1">
    <location>
        <begin position="1243"/>
        <end position="1298"/>
    </location>
</feature>
<dbReference type="RefSeq" id="XP_029222201.1">
    <property type="nucleotide sequence ID" value="XM_029359288.1"/>
</dbReference>
<proteinExistence type="predicted"/>
<feature type="region of interest" description="Disordered" evidence="1">
    <location>
        <begin position="1159"/>
        <end position="1181"/>
    </location>
</feature>
<evidence type="ECO:0000256" key="2">
    <source>
        <dbReference type="SAM" id="Phobius"/>
    </source>
</evidence>
<keyword evidence="2" id="KW-0812">Transmembrane</keyword>
<feature type="region of interest" description="Disordered" evidence="1">
    <location>
        <begin position="1194"/>
        <end position="1226"/>
    </location>
</feature>
<protein>
    <recommendedName>
        <fullName evidence="5">Transmembrane protein</fullName>
    </recommendedName>
</protein>
<dbReference type="GeneID" id="40305596"/>
<feature type="region of interest" description="Disordered" evidence="1">
    <location>
        <begin position="843"/>
        <end position="905"/>
    </location>
</feature>